<proteinExistence type="predicted"/>
<protein>
    <submittedName>
        <fullName evidence="1">Uncharacterized protein</fullName>
    </submittedName>
</protein>
<dbReference type="Proteomes" id="UP000746612">
    <property type="component" value="Unassembled WGS sequence"/>
</dbReference>
<comment type="caution">
    <text evidence="1">The sequence shown here is derived from an EMBL/GenBank/DDBJ whole genome shotgun (WGS) entry which is preliminary data.</text>
</comment>
<name>A0A9N8NJK0_GIBZA</name>
<evidence type="ECO:0000313" key="1">
    <source>
        <dbReference type="EMBL" id="CAG1979925.1"/>
    </source>
</evidence>
<organism evidence="1 2">
    <name type="scientific">Gibberella zeae</name>
    <name type="common">Wheat head blight fungus</name>
    <name type="synonym">Fusarium graminearum</name>
    <dbReference type="NCBI Taxonomy" id="5518"/>
    <lineage>
        <taxon>Eukaryota</taxon>
        <taxon>Fungi</taxon>
        <taxon>Dikarya</taxon>
        <taxon>Ascomycota</taxon>
        <taxon>Pezizomycotina</taxon>
        <taxon>Sordariomycetes</taxon>
        <taxon>Hypocreomycetidae</taxon>
        <taxon>Hypocreales</taxon>
        <taxon>Nectriaceae</taxon>
        <taxon>Fusarium</taxon>
    </lineage>
</organism>
<evidence type="ECO:0000313" key="2">
    <source>
        <dbReference type="Proteomes" id="UP000746612"/>
    </source>
</evidence>
<dbReference type="AlphaFoldDB" id="A0A9N8NJK0"/>
<reference evidence="1" key="1">
    <citation type="submission" date="2021-03" db="EMBL/GenBank/DDBJ databases">
        <authorList>
            <person name="Alouane T."/>
            <person name="Langin T."/>
            <person name="Bonhomme L."/>
        </authorList>
    </citation>
    <scope>NUCLEOTIDE SEQUENCE</scope>
    <source>
        <strain evidence="1">MDC_Fg202</strain>
    </source>
</reference>
<sequence length="271" mass="31479">MEPVKQSDLKGLVDRGSILMLDVTIWGLSFVYETIYRNPSHISTKTGNITLPTEMWLEIISHVKLDTDEHVYKAVHPVDIQAAQTDDSNPEPSLICNSIKIGTLCGDLDSEHRVHEFNEYLNNPLAKEEERHMWRPETTPPFKILDATKDPIYSIPLHHSETDIEFLFHEIQVPDIISRLETGECRFCNSKGVYPQYEASFVVSFLFFTFLPIRNSDCYFDVLCPLCIGLDYAEMCFYERCSCLRTEKIMPDEEYYNRVKKRFKELGYALL</sequence>
<accession>A0A9N8NJK0</accession>
<dbReference type="EMBL" id="CAJPIJ010000116">
    <property type="protein sequence ID" value="CAG1979925.1"/>
    <property type="molecule type" value="Genomic_DNA"/>
</dbReference>
<gene>
    <name evidence="1" type="ORF">MDCFG202_LOCUS198008</name>
</gene>